<feature type="transmembrane region" description="Helical" evidence="7">
    <location>
        <begin position="131"/>
        <end position="149"/>
    </location>
</feature>
<reference evidence="9" key="2">
    <citation type="journal article" date="2021" name="PeerJ">
        <title>Extensive microbial diversity within the chicken gut microbiome revealed by metagenomics and culture.</title>
        <authorList>
            <person name="Gilroy R."/>
            <person name="Ravi A."/>
            <person name="Getino M."/>
            <person name="Pursley I."/>
            <person name="Horton D.L."/>
            <person name="Alikhan N.F."/>
            <person name="Baker D."/>
            <person name="Gharbi K."/>
            <person name="Hall N."/>
            <person name="Watson M."/>
            <person name="Adriaenssens E.M."/>
            <person name="Foster-Nyarko E."/>
            <person name="Jarju S."/>
            <person name="Secka A."/>
            <person name="Antonio M."/>
            <person name="Oren A."/>
            <person name="Chaudhuri R.R."/>
            <person name="La Ragione R."/>
            <person name="Hildebrand F."/>
            <person name="Pallen M.J."/>
        </authorList>
    </citation>
    <scope>NUCLEOTIDE SEQUENCE</scope>
    <source>
        <strain evidence="9">ChiGjej2B2-12916</strain>
    </source>
</reference>
<evidence type="ECO:0000259" key="8">
    <source>
        <dbReference type="SMART" id="SM00014"/>
    </source>
</evidence>
<dbReference type="InterPro" id="IPR000326">
    <property type="entry name" value="PAP2/HPO"/>
</dbReference>
<dbReference type="SUPFAM" id="SSF48317">
    <property type="entry name" value="Acid phosphatase/Vanadium-dependent haloperoxidase"/>
    <property type="match status" value="1"/>
</dbReference>
<keyword evidence="4" id="KW-0378">Hydrolase</keyword>
<protein>
    <submittedName>
        <fullName evidence="9">Phosphatase PAP2 family protein</fullName>
    </submittedName>
</protein>
<evidence type="ECO:0000313" key="10">
    <source>
        <dbReference type="Proteomes" id="UP000886879"/>
    </source>
</evidence>
<comment type="caution">
    <text evidence="9">The sequence shown here is derived from an EMBL/GenBank/DDBJ whole genome shotgun (WGS) entry which is preliminary data.</text>
</comment>
<feature type="domain" description="Phosphatidic acid phosphatase type 2/haloperoxidase" evidence="8">
    <location>
        <begin position="58"/>
        <end position="170"/>
    </location>
</feature>
<evidence type="ECO:0000256" key="6">
    <source>
        <dbReference type="ARBA" id="ARBA00023136"/>
    </source>
</evidence>
<evidence type="ECO:0000256" key="5">
    <source>
        <dbReference type="ARBA" id="ARBA00022989"/>
    </source>
</evidence>
<dbReference type="EMBL" id="DVFO01000039">
    <property type="protein sequence ID" value="HIQ60776.1"/>
    <property type="molecule type" value="Genomic_DNA"/>
</dbReference>
<organism evidence="9 10">
    <name type="scientific">Candidatus Enterenecus faecium</name>
    <dbReference type="NCBI Taxonomy" id="2840780"/>
    <lineage>
        <taxon>Bacteria</taxon>
        <taxon>Bacillati</taxon>
        <taxon>Bacillota</taxon>
        <taxon>Clostridia</taxon>
        <taxon>Eubacteriales</taxon>
        <taxon>Candidatus Enterenecus</taxon>
    </lineage>
</organism>
<reference evidence="9" key="1">
    <citation type="submission" date="2020-10" db="EMBL/GenBank/DDBJ databases">
        <authorList>
            <person name="Gilroy R."/>
        </authorList>
    </citation>
    <scope>NUCLEOTIDE SEQUENCE</scope>
    <source>
        <strain evidence="9">ChiGjej2B2-12916</strain>
    </source>
</reference>
<evidence type="ECO:0000256" key="7">
    <source>
        <dbReference type="SAM" id="Phobius"/>
    </source>
</evidence>
<dbReference type="PANTHER" id="PTHR14969:SF62">
    <property type="entry name" value="DECAPRENYLPHOSPHORYL-5-PHOSPHORIBOSE PHOSPHATASE RV3807C-RELATED"/>
    <property type="match status" value="1"/>
</dbReference>
<evidence type="ECO:0000256" key="2">
    <source>
        <dbReference type="ARBA" id="ARBA00022475"/>
    </source>
</evidence>
<dbReference type="Proteomes" id="UP000886879">
    <property type="component" value="Unassembled WGS sequence"/>
</dbReference>
<proteinExistence type="predicted"/>
<evidence type="ECO:0000256" key="3">
    <source>
        <dbReference type="ARBA" id="ARBA00022692"/>
    </source>
</evidence>
<dbReference type="Gene3D" id="1.20.144.10">
    <property type="entry name" value="Phosphatidic acid phosphatase type 2/haloperoxidase"/>
    <property type="match status" value="2"/>
</dbReference>
<dbReference type="GO" id="GO:0016787">
    <property type="term" value="F:hydrolase activity"/>
    <property type="evidence" value="ECO:0007669"/>
    <property type="project" value="UniProtKB-KW"/>
</dbReference>
<dbReference type="AlphaFoldDB" id="A0A9D0YR79"/>
<dbReference type="PANTHER" id="PTHR14969">
    <property type="entry name" value="SPHINGOSINE-1-PHOSPHATE PHOSPHOHYDROLASE"/>
    <property type="match status" value="1"/>
</dbReference>
<dbReference type="Pfam" id="PF01569">
    <property type="entry name" value="PAP2"/>
    <property type="match status" value="1"/>
</dbReference>
<name>A0A9D0YR79_9FIRM</name>
<feature type="transmembrane region" description="Helical" evidence="7">
    <location>
        <begin position="106"/>
        <end position="124"/>
    </location>
</feature>
<feature type="transmembrane region" description="Helical" evidence="7">
    <location>
        <begin position="155"/>
        <end position="173"/>
    </location>
</feature>
<keyword evidence="6 7" id="KW-0472">Membrane</keyword>
<dbReference type="InterPro" id="IPR036938">
    <property type="entry name" value="PAP2/HPO_sf"/>
</dbReference>
<comment type="subcellular location">
    <subcellularLocation>
        <location evidence="1">Cell membrane</location>
        <topology evidence="1">Multi-pass membrane protein</topology>
    </subcellularLocation>
</comment>
<dbReference type="GO" id="GO:0005886">
    <property type="term" value="C:plasma membrane"/>
    <property type="evidence" value="ECO:0007669"/>
    <property type="project" value="UniProtKB-SubCell"/>
</dbReference>
<keyword evidence="2" id="KW-1003">Cell membrane</keyword>
<feature type="transmembrane region" description="Helical" evidence="7">
    <location>
        <begin position="29"/>
        <end position="52"/>
    </location>
</feature>
<gene>
    <name evidence="9" type="ORF">IAD31_04165</name>
</gene>
<keyword evidence="5 7" id="KW-1133">Transmembrane helix</keyword>
<sequence>MLELIQQLDEGALWWIAQHLRMAWLDPLVMFYTNLGNGGLCFIAVALLLLVFRQTRKSGATALTALAFGAVVTNLTIKPLITRPRPWVVMEDFVCLVTSSDPNSFPSGHTTAAFAFGVALFLTVKPKWAKAAALAAAALMGLSRLYVGVHFPTDVLTGAVIGTCCGILASWVVRRVSERCSRR</sequence>
<dbReference type="SMART" id="SM00014">
    <property type="entry name" value="acidPPc"/>
    <property type="match status" value="1"/>
</dbReference>
<evidence type="ECO:0000256" key="4">
    <source>
        <dbReference type="ARBA" id="ARBA00022801"/>
    </source>
</evidence>
<evidence type="ECO:0000256" key="1">
    <source>
        <dbReference type="ARBA" id="ARBA00004651"/>
    </source>
</evidence>
<keyword evidence="3 7" id="KW-0812">Transmembrane</keyword>
<feature type="transmembrane region" description="Helical" evidence="7">
    <location>
        <begin position="59"/>
        <end position="77"/>
    </location>
</feature>
<evidence type="ECO:0000313" key="9">
    <source>
        <dbReference type="EMBL" id="HIQ60776.1"/>
    </source>
</evidence>
<accession>A0A9D0YR79</accession>